<feature type="compositionally biased region" description="Polar residues" evidence="5">
    <location>
        <begin position="209"/>
        <end position="225"/>
    </location>
</feature>
<dbReference type="PANTHER" id="PTHR33137:SF45">
    <property type="entry name" value="OF RNA POLYMERASE II TRANSCRIPTION SUBUNIT 15A, PUTATIVE-RELATED"/>
    <property type="match status" value="1"/>
</dbReference>
<dbReference type="InterPro" id="IPR048386">
    <property type="entry name" value="Med15_C"/>
</dbReference>
<proteinExistence type="predicted"/>
<feature type="compositionally biased region" description="Low complexity" evidence="5">
    <location>
        <begin position="441"/>
        <end position="461"/>
    </location>
</feature>
<feature type="domain" description="Mediator complex subunit 15 KIX" evidence="6">
    <location>
        <begin position="19"/>
        <end position="98"/>
    </location>
</feature>
<feature type="compositionally biased region" description="Polar residues" evidence="5">
    <location>
        <begin position="418"/>
        <end position="440"/>
    </location>
</feature>
<feature type="compositionally biased region" description="Polar residues" evidence="5">
    <location>
        <begin position="567"/>
        <end position="585"/>
    </location>
</feature>
<feature type="compositionally biased region" description="Polar residues" evidence="5">
    <location>
        <begin position="328"/>
        <end position="344"/>
    </location>
</feature>
<feature type="region of interest" description="Disordered" evidence="5">
    <location>
        <begin position="628"/>
        <end position="728"/>
    </location>
</feature>
<dbReference type="PANTHER" id="PTHR33137">
    <property type="entry name" value="MEDIATOR OF RNA POLYMERASE II TRANSCRIPTION SUBUNIT 15A-RELATED"/>
    <property type="match status" value="1"/>
</dbReference>
<dbReference type="AlphaFoldDB" id="A0A1S3EB76"/>
<reference evidence="8" key="1">
    <citation type="journal article" date="2013" name="Nat. Biotechnol.">
        <title>Draft genome sequence of chickpea (Cicer arietinum) provides a resource for trait improvement.</title>
        <authorList>
            <person name="Varshney R.K."/>
            <person name="Song C."/>
            <person name="Saxena R.K."/>
            <person name="Azam S."/>
            <person name="Yu S."/>
            <person name="Sharpe A.G."/>
            <person name="Cannon S."/>
            <person name="Baek J."/>
            <person name="Rosen B.D."/>
            <person name="Tar'an B."/>
            <person name="Millan T."/>
            <person name="Zhang X."/>
            <person name="Ramsay L.D."/>
            <person name="Iwata A."/>
            <person name="Wang Y."/>
            <person name="Nelson W."/>
            <person name="Farmer A.D."/>
            <person name="Gaur P.M."/>
            <person name="Soderlund C."/>
            <person name="Penmetsa R.V."/>
            <person name="Xu C."/>
            <person name="Bharti A.K."/>
            <person name="He W."/>
            <person name="Winter P."/>
            <person name="Zhao S."/>
            <person name="Hane J.K."/>
            <person name="Carrasquilla-Garcia N."/>
            <person name="Condie J.A."/>
            <person name="Upadhyaya H.D."/>
            <person name="Luo M.C."/>
            <person name="Thudi M."/>
            <person name="Gowda C.L."/>
            <person name="Singh N.P."/>
            <person name="Lichtenzveig J."/>
            <person name="Gali K.K."/>
            <person name="Rubio J."/>
            <person name="Nadarajan N."/>
            <person name="Dolezel J."/>
            <person name="Bansal K.C."/>
            <person name="Xu X."/>
            <person name="Edwards D."/>
            <person name="Zhang G."/>
            <person name="Kahl G."/>
            <person name="Gil J."/>
            <person name="Singh K.B."/>
            <person name="Datta S.K."/>
            <person name="Jackson S.A."/>
            <person name="Wang J."/>
            <person name="Cook D.R."/>
        </authorList>
    </citation>
    <scope>NUCLEOTIDE SEQUENCE [LARGE SCALE GENOMIC DNA]</scope>
    <source>
        <strain evidence="8">cv. CDC Frontier</strain>
    </source>
</reference>
<dbReference type="STRING" id="3827.A0A1S3EB76"/>
<feature type="region of interest" description="Disordered" evidence="5">
    <location>
        <begin position="328"/>
        <end position="354"/>
    </location>
</feature>
<feature type="region of interest" description="Disordered" evidence="5">
    <location>
        <begin position="390"/>
        <end position="461"/>
    </location>
</feature>
<feature type="compositionally biased region" description="Polar residues" evidence="5">
    <location>
        <begin position="90"/>
        <end position="106"/>
    </location>
</feature>
<dbReference type="InterPro" id="IPR044661">
    <property type="entry name" value="MED15a/b/c-like"/>
</dbReference>
<evidence type="ECO:0000256" key="2">
    <source>
        <dbReference type="ARBA" id="ARBA00023015"/>
    </source>
</evidence>
<comment type="subcellular location">
    <subcellularLocation>
        <location evidence="1">Nucleus</location>
    </subcellularLocation>
</comment>
<feature type="domain" description="Mediator complex subunit 15 KIX" evidence="6">
    <location>
        <begin position="138"/>
        <end position="217"/>
    </location>
</feature>
<dbReference type="GO" id="GO:0005634">
    <property type="term" value="C:nucleus"/>
    <property type="evidence" value="ECO:0007669"/>
    <property type="project" value="UniProtKB-SubCell"/>
</dbReference>
<feature type="compositionally biased region" description="Polar residues" evidence="5">
    <location>
        <begin position="390"/>
        <end position="399"/>
    </location>
</feature>
<feature type="domain" description="Mediator complex subunit 15 KIX" evidence="6">
    <location>
        <begin position="257"/>
        <end position="336"/>
    </location>
</feature>
<dbReference type="InterPro" id="IPR036546">
    <property type="entry name" value="MED15_KIX"/>
</dbReference>
<dbReference type="SUPFAM" id="SSF47040">
    <property type="entry name" value="Kix domain of CBP (creb binding protein)"/>
    <property type="match status" value="3"/>
</dbReference>
<reference evidence="9" key="2">
    <citation type="submission" date="2025-08" db="UniProtKB">
        <authorList>
            <consortium name="RefSeq"/>
        </authorList>
    </citation>
    <scope>IDENTIFICATION</scope>
    <source>
        <tissue evidence="9">Etiolated seedlings</tissue>
    </source>
</reference>
<organism evidence="8 9">
    <name type="scientific">Cicer arietinum</name>
    <name type="common">Chickpea</name>
    <name type="synonym">Garbanzo</name>
    <dbReference type="NCBI Taxonomy" id="3827"/>
    <lineage>
        <taxon>Eukaryota</taxon>
        <taxon>Viridiplantae</taxon>
        <taxon>Streptophyta</taxon>
        <taxon>Embryophyta</taxon>
        <taxon>Tracheophyta</taxon>
        <taxon>Spermatophyta</taxon>
        <taxon>Magnoliopsida</taxon>
        <taxon>eudicotyledons</taxon>
        <taxon>Gunneridae</taxon>
        <taxon>Pentapetalae</taxon>
        <taxon>rosids</taxon>
        <taxon>fabids</taxon>
        <taxon>Fabales</taxon>
        <taxon>Fabaceae</taxon>
        <taxon>Papilionoideae</taxon>
        <taxon>50 kb inversion clade</taxon>
        <taxon>NPAAA clade</taxon>
        <taxon>Hologalegina</taxon>
        <taxon>IRL clade</taxon>
        <taxon>Cicereae</taxon>
        <taxon>Cicer</taxon>
    </lineage>
</organism>
<dbReference type="Pfam" id="PF21539">
    <property type="entry name" value="Med15_C"/>
    <property type="match status" value="1"/>
</dbReference>
<dbReference type="GO" id="GO:0031490">
    <property type="term" value="F:chromatin DNA binding"/>
    <property type="evidence" value="ECO:0007669"/>
    <property type="project" value="InterPro"/>
</dbReference>
<evidence type="ECO:0000256" key="3">
    <source>
        <dbReference type="ARBA" id="ARBA00023163"/>
    </source>
</evidence>
<feature type="compositionally biased region" description="Polar residues" evidence="5">
    <location>
        <begin position="628"/>
        <end position="656"/>
    </location>
</feature>
<evidence type="ECO:0000259" key="6">
    <source>
        <dbReference type="Pfam" id="PF16987"/>
    </source>
</evidence>
<evidence type="ECO:0000256" key="1">
    <source>
        <dbReference type="ARBA" id="ARBA00004123"/>
    </source>
</evidence>
<dbReference type="OrthoDB" id="1929522at2759"/>
<feature type="domain" description="ARC105/Med15 mediator subunit C-terminal" evidence="7">
    <location>
        <begin position="1139"/>
        <end position="1209"/>
    </location>
</feature>
<dbReference type="FunFam" id="1.10.246.20:FF:000003">
    <property type="entry name" value="Mediator of RNA polymerase II transcription subunit 15a"/>
    <property type="match status" value="3"/>
</dbReference>
<dbReference type="Pfam" id="PF16987">
    <property type="entry name" value="KIX_2"/>
    <property type="match status" value="3"/>
</dbReference>
<feature type="region of interest" description="Disordered" evidence="5">
    <location>
        <begin position="752"/>
        <end position="777"/>
    </location>
</feature>
<feature type="compositionally biased region" description="Low complexity" evidence="5">
    <location>
        <begin position="758"/>
        <end position="769"/>
    </location>
</feature>
<feature type="region of interest" description="Disordered" evidence="5">
    <location>
        <begin position="1"/>
        <end position="23"/>
    </location>
</feature>
<evidence type="ECO:0000256" key="4">
    <source>
        <dbReference type="ARBA" id="ARBA00023242"/>
    </source>
</evidence>
<keyword evidence="3" id="KW-0804">Transcription</keyword>
<dbReference type="Gene3D" id="1.10.246.20">
    <property type="entry name" value="Coactivator CBP, KIX domain"/>
    <property type="match status" value="3"/>
</dbReference>
<keyword evidence="8" id="KW-1185">Reference proteome</keyword>
<dbReference type="InterPro" id="IPR036529">
    <property type="entry name" value="KIX_dom_sf"/>
</dbReference>
<sequence>MDSNNWRPNPGTEPTIDTSEWRAQLQPDSRQRIVNKIMDTSKKHLPVSGSEGLLELWKIAQRFEEKIFTAATSQSDYLRKISMKMLTMETKSQSSIANNMPSNEGGPSNKPPDQDNSHLMDSNNWRPNPGTEPTIDTSEWRAQLQPDSRQRIVNKIMDTLKKHLPVSGSEGLLELWKIAQRFEEKIFTAATSQSDYLRKISMKMLTMETKSQSSIANNMPSNEGGPSNKPPDQDNSHLMDSNNWRPNPGTEPTIDTSEWRAQLQPDSRQRIVNKIMDTLKKHLPVSGSEGLLELWKIAQRFEEKIFTAATSQSDYLRKISMKMLTMETKSQSSIANNMPSNEGGPSNKPPDQGFVLQSQALNQGQQHPNPLPSQHQPRQQLLSQTIQNNVAPQPNLPSVSSLSQNSGQNINQNSNTQPGQNSAGNTIGHNSNVQSMFSGSQRQMPGRQQVVPQQQQQSQNQQHILYPQQLLKQKFQMSQMQQQQQQQNLLQPNQLQSSQQSVMQPSMLQSSLSSLPQNQQSNNVQQSTQSRLQQHSQIIRQQQLQQQNSIAHQQQTPMAQQQQQQQLVGTQSNATNGPHAQLLGQQNNVGDTQKSQRLLSQQNNLMNLQQRQQLMNQQNNLTNIHQQQLGNNVPGSQQQQQLFGTESGNQGIQTSHHSAHMLQQSKVSMQQQLQQNASKLLPSHLQQSQPQASQQQLMSQIHNQPTQMQQQLGLQQQPNTLQRDMQQKLQASGSLLQQQSVLDQQKQLYQSQRALPETSTTSVDSTTQTGQPSGVDWQEEVYQKMQTMKENYLPDMNEMCQKISLRLQQHDSNPQQPKSDQIEKLRAYKMMLERMIAILQIPKNSILPSFREKLGSYEKQIVNLINSIRPRRSGSSLQPGQLPPTHVPSMQQSQSQTHQMPQVNQMSDINDMKMRQGMSVKPGVFQPHLTSDGAYGNALAATSGKSTAEQPLERLVRAVQSMSTKTLSAAVNDISSVVSMTDRIAGSAPGNGSRAAVGEDLVSITNCRLQARNFTTQDGSNGTKKIKRYISSRPLKNVSSAGSMNDSINQFSASEASQQKSTASSNFTKPKAEVSHALLEEIRQINCRLIDTVVDICDEDVDPTIASVTAAEGAEGTIVKCSFIPVALSPSLKCHYASLQSPIQPLRLLVPQNYPNCSPIFLDKLPVESCKGNADLTEKAKLKFSVALRSVSQPFSVKDIAKTWDSSARGAVSDYAQQFGGGTFSSKYGTWEDCLAA</sequence>
<feature type="compositionally biased region" description="Low complexity" evidence="5">
    <location>
        <begin position="400"/>
        <end position="417"/>
    </location>
</feature>
<dbReference type="Proteomes" id="UP000087171">
    <property type="component" value="Chromosome Ca6"/>
</dbReference>
<name>A0A1S3EB76_CICAR</name>
<feature type="region of interest" description="Disordered" evidence="5">
    <location>
        <begin position="209"/>
        <end position="260"/>
    </location>
</feature>
<feature type="region of interest" description="Disordered" evidence="5">
    <location>
        <begin position="90"/>
        <end position="146"/>
    </location>
</feature>
<gene>
    <name evidence="9" type="primary">LOC101506124</name>
</gene>
<feature type="compositionally biased region" description="Low complexity" evidence="5">
    <location>
        <begin position="483"/>
        <end position="566"/>
    </location>
</feature>
<keyword evidence="4" id="KW-0539">Nucleus</keyword>
<accession>A0A1S3EB76</accession>
<dbReference type="RefSeq" id="XP_012573082.1">
    <property type="nucleotide sequence ID" value="XM_012717628.2"/>
</dbReference>
<feature type="compositionally biased region" description="Low complexity" evidence="5">
    <location>
        <begin position="661"/>
        <end position="728"/>
    </location>
</feature>
<dbReference type="GO" id="GO:0003713">
    <property type="term" value="F:transcription coactivator activity"/>
    <property type="evidence" value="ECO:0007669"/>
    <property type="project" value="InterPro"/>
</dbReference>
<protein>
    <submittedName>
        <fullName evidence="9">Mediator of RNA polymerase II transcription subunit 15a-like</fullName>
    </submittedName>
</protein>
<feature type="compositionally biased region" description="Low complexity" evidence="5">
    <location>
        <begin position="888"/>
        <end position="902"/>
    </location>
</feature>
<evidence type="ECO:0000259" key="7">
    <source>
        <dbReference type="Pfam" id="PF21539"/>
    </source>
</evidence>
<evidence type="ECO:0000256" key="5">
    <source>
        <dbReference type="SAM" id="MobiDB-lite"/>
    </source>
</evidence>
<keyword evidence="2" id="KW-0805">Transcription regulation</keyword>
<evidence type="ECO:0000313" key="8">
    <source>
        <dbReference type="Proteomes" id="UP000087171"/>
    </source>
</evidence>
<feature type="region of interest" description="Disordered" evidence="5">
    <location>
        <begin position="483"/>
        <end position="585"/>
    </location>
</feature>
<evidence type="ECO:0000313" key="9">
    <source>
        <dbReference type="RefSeq" id="XP_012573082.1"/>
    </source>
</evidence>
<feature type="region of interest" description="Disordered" evidence="5">
    <location>
        <begin position="870"/>
        <end position="902"/>
    </location>
</feature>
<dbReference type="eggNOG" id="ENOG502QQV3">
    <property type="taxonomic scope" value="Eukaryota"/>
</dbReference>